<dbReference type="InterPro" id="IPR008979">
    <property type="entry name" value="Galactose-bd-like_sf"/>
</dbReference>
<dbReference type="SUPFAM" id="SSF49785">
    <property type="entry name" value="Galactose-binding domain-like"/>
    <property type="match status" value="1"/>
</dbReference>
<evidence type="ECO:0000259" key="4">
    <source>
        <dbReference type="Pfam" id="PF00703"/>
    </source>
</evidence>
<protein>
    <submittedName>
        <fullName evidence="7">Glycosyl hydrolase family 2</fullName>
    </submittedName>
</protein>
<accession>A0A4R7YZH8</accession>
<evidence type="ECO:0000313" key="7">
    <source>
        <dbReference type="EMBL" id="TDW02943.1"/>
    </source>
</evidence>
<proteinExistence type="inferred from homology"/>
<dbReference type="OrthoDB" id="9762066at2"/>
<dbReference type="Pfam" id="PF02836">
    <property type="entry name" value="Glyco_hydro_2_C"/>
    <property type="match status" value="1"/>
</dbReference>
<keyword evidence="2 7" id="KW-0378">Hydrolase</keyword>
<evidence type="ECO:0000256" key="2">
    <source>
        <dbReference type="ARBA" id="ARBA00022801"/>
    </source>
</evidence>
<name>A0A4R7YZH8_9FIRM</name>
<gene>
    <name evidence="7" type="ORF">C8C77_11432</name>
</gene>
<dbReference type="InterPro" id="IPR036156">
    <property type="entry name" value="Beta-gal/glucu_dom_sf"/>
</dbReference>
<feature type="domain" description="Glycoside hydrolase family 2 immunoglobulin-like beta-sandwich" evidence="4">
    <location>
        <begin position="159"/>
        <end position="257"/>
    </location>
</feature>
<dbReference type="Proteomes" id="UP000294697">
    <property type="component" value="Unassembled WGS sequence"/>
</dbReference>
<dbReference type="Gene3D" id="2.60.40.10">
    <property type="entry name" value="Immunoglobulins"/>
    <property type="match status" value="1"/>
</dbReference>
<sequence>MKKNIINLNGEWFFKKDKNNVGEQEEWYSHQFKSKKATVPAAWQSYSQELYSYCGYAWYNKNFKLEKEENKRYFIEFKAVDYQAELYCNGSYIGSHTGGYTPFSFELTDDLLTGQNMIHLKVHDPEDNDEIPHGKQGSWYSRVSGIWQDVELIEAPQSFIKNVEYQTDYKQKIVKFKAEVDNLTELQSPMLEVEIFSPENKSNKIREKTFALKDDLKFQLEEIQSWSPESPSLYDFKITLKEGAKIIDQHRDYFAFRKIEIRGDKFYLNDQPLYIRGALDQAFWTHSRYKLDNYEQIEAEIKKVKELGFNLLRKHIKIADPDYLEAADRMGLLIWEEPPNYAKWTKEARNLFKDEYTEMIKRDKKHPSIIIWSIYNEEWGLEWDLAEDEAKQQWLAEFYDYAKKLDPTRPICDNSGWAHVKTDINDIHRYFAVPEDASSWQDDLDNYVVGNPEKNYVNPEYHNDEIKVLSEFGMWGLPEPSKIKDRYQKIPQWYNNSSKLFDEEFKVPVTAEINFEKYQLDKIFSSLDDLALATQKRESEGMKFLIEEIRKREEIGGYVVTELSDIEWETNGFLDFFREEKPNFDYELSYNQAVLLSLNLKKRNLYAGEKLRIEPLIINNTLTKIEGELFYQIDKGREIKVGEINVSGSSQLKLGEKLIELVEVNKAQSRELKLKLYLNGKNEKPVLDKAEIRLYPGLQKSEKLRNKIELDLRVKKPEFRDNLVKRGYKLRSEASPGKQGLIVSDYLDQEIKEAVKKGARLLFLAEAGSEIAEKNHLNFINQPAGESWDKAASFNFFAAADYPGLPFNRITDWELDFIYPEYYLKNISDLGSYNVKAGVFKGWLGDFALSLVEIESGQGKILVNTFKVIENYGNKVQADFLFDSLVRDLAAAGQHD</sequence>
<dbReference type="EMBL" id="SODA01000014">
    <property type="protein sequence ID" value="TDW02943.1"/>
    <property type="molecule type" value="Genomic_DNA"/>
</dbReference>
<dbReference type="Pfam" id="PF00703">
    <property type="entry name" value="Glyco_hydro_2"/>
    <property type="match status" value="1"/>
</dbReference>
<dbReference type="SUPFAM" id="SSF49303">
    <property type="entry name" value="beta-Galactosidase/glucuronidase domain"/>
    <property type="match status" value="1"/>
</dbReference>
<dbReference type="InterPro" id="IPR017853">
    <property type="entry name" value="GH"/>
</dbReference>
<evidence type="ECO:0000313" key="8">
    <source>
        <dbReference type="Proteomes" id="UP000294697"/>
    </source>
</evidence>
<dbReference type="Gene3D" id="3.20.20.80">
    <property type="entry name" value="Glycosidases"/>
    <property type="match status" value="1"/>
</dbReference>
<comment type="caution">
    <text evidence="7">The sequence shown here is derived from an EMBL/GenBank/DDBJ whole genome shotgun (WGS) entry which is preliminary data.</text>
</comment>
<dbReference type="InterPro" id="IPR006102">
    <property type="entry name" value="Ig-like_GH2"/>
</dbReference>
<dbReference type="Pfam" id="PF02837">
    <property type="entry name" value="Glyco_hydro_2_N"/>
    <property type="match status" value="1"/>
</dbReference>
<comment type="similarity">
    <text evidence="1">Belongs to the glycosyl hydrolase 2 family.</text>
</comment>
<evidence type="ECO:0000256" key="1">
    <source>
        <dbReference type="ARBA" id="ARBA00007401"/>
    </source>
</evidence>
<dbReference type="AlphaFoldDB" id="A0A4R7YZH8"/>
<dbReference type="InterPro" id="IPR051913">
    <property type="entry name" value="GH2_Domain-Containing"/>
</dbReference>
<dbReference type="InterPro" id="IPR006103">
    <property type="entry name" value="Glyco_hydro_2_cat"/>
</dbReference>
<dbReference type="InterPro" id="IPR013783">
    <property type="entry name" value="Ig-like_fold"/>
</dbReference>
<dbReference type="RefSeq" id="WP_111570880.1">
    <property type="nucleotide sequence ID" value="NZ_QLME01000001.1"/>
</dbReference>
<dbReference type="Gene3D" id="2.60.120.260">
    <property type="entry name" value="Galactose-binding domain-like"/>
    <property type="match status" value="1"/>
</dbReference>
<evidence type="ECO:0000259" key="5">
    <source>
        <dbReference type="Pfam" id="PF02836"/>
    </source>
</evidence>
<dbReference type="SUPFAM" id="SSF51445">
    <property type="entry name" value="(Trans)glycosidases"/>
    <property type="match status" value="1"/>
</dbReference>
<organism evidence="7 8">
    <name type="scientific">Halanaerobium saccharolyticum</name>
    <dbReference type="NCBI Taxonomy" id="43595"/>
    <lineage>
        <taxon>Bacteria</taxon>
        <taxon>Bacillati</taxon>
        <taxon>Bacillota</taxon>
        <taxon>Clostridia</taxon>
        <taxon>Halanaerobiales</taxon>
        <taxon>Halanaerobiaceae</taxon>
        <taxon>Halanaerobium</taxon>
    </lineage>
</organism>
<dbReference type="GO" id="GO:0004553">
    <property type="term" value="F:hydrolase activity, hydrolyzing O-glycosyl compounds"/>
    <property type="evidence" value="ECO:0007669"/>
    <property type="project" value="InterPro"/>
</dbReference>
<dbReference type="GO" id="GO:0005975">
    <property type="term" value="P:carbohydrate metabolic process"/>
    <property type="evidence" value="ECO:0007669"/>
    <property type="project" value="InterPro"/>
</dbReference>
<dbReference type="PANTHER" id="PTHR42732">
    <property type="entry name" value="BETA-GALACTOSIDASE"/>
    <property type="match status" value="1"/>
</dbReference>
<dbReference type="InterPro" id="IPR006104">
    <property type="entry name" value="Glyco_hydro_2_N"/>
</dbReference>
<evidence type="ECO:0000256" key="3">
    <source>
        <dbReference type="ARBA" id="ARBA00023295"/>
    </source>
</evidence>
<keyword evidence="3" id="KW-0326">Glycosidase</keyword>
<reference evidence="7 8" key="1">
    <citation type="submission" date="2019-03" db="EMBL/GenBank/DDBJ databases">
        <title>Subsurface microbial communities from deep shales in Ohio and West Virginia, USA.</title>
        <authorList>
            <person name="Wrighton K."/>
        </authorList>
    </citation>
    <scope>NUCLEOTIDE SEQUENCE [LARGE SCALE GENOMIC DNA]</scope>
    <source>
        <strain evidence="7 8">MSL9.2</strain>
    </source>
</reference>
<feature type="domain" description="Glycosyl hydrolases family 2 sugar binding" evidence="6">
    <location>
        <begin position="7"/>
        <end position="156"/>
    </location>
</feature>
<feature type="domain" description="Glycoside hydrolase family 2 catalytic" evidence="5">
    <location>
        <begin position="259"/>
        <end position="469"/>
    </location>
</feature>
<dbReference type="PANTHER" id="PTHR42732:SF2">
    <property type="entry name" value="BETA-MANNOSIDASE"/>
    <property type="match status" value="1"/>
</dbReference>
<evidence type="ECO:0000259" key="6">
    <source>
        <dbReference type="Pfam" id="PF02837"/>
    </source>
</evidence>